<gene>
    <name evidence="2" type="ORF">SAMN05660420_01102</name>
</gene>
<dbReference type="SUPFAM" id="SSF103647">
    <property type="entry name" value="TSP type-3 repeat"/>
    <property type="match status" value="1"/>
</dbReference>
<dbReference type="RefSeq" id="WP_092345561.1">
    <property type="nucleotide sequence ID" value="NZ_FNQN01000003.1"/>
</dbReference>
<protein>
    <submittedName>
        <fullName evidence="2">Putative Ig domain-containing protein</fullName>
    </submittedName>
</protein>
<feature type="domain" description="Cadherin" evidence="1">
    <location>
        <begin position="405"/>
        <end position="484"/>
    </location>
</feature>
<dbReference type="STRING" id="37625.SAMN05660420_01102"/>
<dbReference type="InterPro" id="IPR003961">
    <property type="entry name" value="FN3_dom"/>
</dbReference>
<dbReference type="InterPro" id="IPR002126">
    <property type="entry name" value="Cadherin-like_dom"/>
</dbReference>
<dbReference type="GO" id="GO:0007156">
    <property type="term" value="P:homophilic cell adhesion via plasma membrane adhesion molecules"/>
    <property type="evidence" value="ECO:0007669"/>
    <property type="project" value="InterPro"/>
</dbReference>
<feature type="domain" description="Cadherin" evidence="1">
    <location>
        <begin position="229"/>
        <end position="301"/>
    </location>
</feature>
<proteinExistence type="predicted"/>
<dbReference type="GO" id="GO:0005509">
    <property type="term" value="F:calcium ion binding"/>
    <property type="evidence" value="ECO:0007669"/>
    <property type="project" value="InterPro"/>
</dbReference>
<dbReference type="InterPro" id="IPR028974">
    <property type="entry name" value="TSP_type-3_rpt"/>
</dbReference>
<dbReference type="SUPFAM" id="SSF49313">
    <property type="entry name" value="Cadherin-like"/>
    <property type="match status" value="6"/>
</dbReference>
<dbReference type="GO" id="GO:0016020">
    <property type="term" value="C:membrane"/>
    <property type="evidence" value="ECO:0007669"/>
    <property type="project" value="InterPro"/>
</dbReference>
<evidence type="ECO:0000313" key="3">
    <source>
        <dbReference type="Proteomes" id="UP000199409"/>
    </source>
</evidence>
<reference evidence="2 3" key="1">
    <citation type="submission" date="2016-10" db="EMBL/GenBank/DDBJ databases">
        <authorList>
            <person name="de Groot N.N."/>
        </authorList>
    </citation>
    <scope>NUCLEOTIDE SEQUENCE [LARGE SCALE GENOMIC DNA]</scope>
    <source>
        <strain evidence="2 3">DSM 7343</strain>
    </source>
</reference>
<dbReference type="PROSITE" id="PS50268">
    <property type="entry name" value="CADHERIN_2"/>
    <property type="match status" value="3"/>
</dbReference>
<dbReference type="AlphaFoldDB" id="A0A1H3Y7K8"/>
<feature type="domain" description="Cadherin" evidence="1">
    <location>
        <begin position="130"/>
        <end position="211"/>
    </location>
</feature>
<name>A0A1H3Y7K8_9BACT</name>
<dbReference type="Pfam" id="PF05345">
    <property type="entry name" value="He_PIG"/>
    <property type="match status" value="6"/>
</dbReference>
<dbReference type="NCBIfam" id="NF012211">
    <property type="entry name" value="tand_rpt_95"/>
    <property type="match status" value="2"/>
</dbReference>
<dbReference type="Gene3D" id="4.10.1080.10">
    <property type="entry name" value="TSP type-3 repeat"/>
    <property type="match status" value="1"/>
</dbReference>
<dbReference type="EMBL" id="FNQN01000003">
    <property type="protein sequence ID" value="SEA06862.1"/>
    <property type="molecule type" value="Genomic_DNA"/>
</dbReference>
<dbReference type="CDD" id="cd00063">
    <property type="entry name" value="FN3"/>
    <property type="match status" value="1"/>
</dbReference>
<dbReference type="SUPFAM" id="SSF49265">
    <property type="entry name" value="Fibronectin type III"/>
    <property type="match status" value="1"/>
</dbReference>
<keyword evidence="3" id="KW-1185">Reference proteome</keyword>
<dbReference type="InterPro" id="IPR036116">
    <property type="entry name" value="FN3_sf"/>
</dbReference>
<dbReference type="Proteomes" id="UP000199409">
    <property type="component" value="Unassembled WGS sequence"/>
</dbReference>
<dbReference type="InterPro" id="IPR015919">
    <property type="entry name" value="Cadherin-like_sf"/>
</dbReference>
<dbReference type="Gene3D" id="2.60.40.10">
    <property type="entry name" value="Immunoglobulins"/>
    <property type="match status" value="6"/>
</dbReference>
<sequence length="1097" mass="116922">MKRQIIATFILLILLVGTISTNVWAKTVTLSWDASPSNVSGYKIYYGTESTGSWNGSGATEGDSPLLVGDVLTYVIHDLPDDMDHYFAVTAYDDSDNESTYSNIVHSPVISHSNTPPVLAPIGDYSISEGATLHFNLTATDADGDPLTYTASNLPNGAGIDAATGDFSWTPTFDQSQIYAVTFSVSDGESVDTETINITVADVALNRAPELSAIGNKAVSEGETQYIPVSATDPDGDNLVYSVTNLPSGATFDAANRIFTWPTNFDQAGIYSLTFYVSDGTLTDSEQISITINNVNRPPVLNSVGTQTVGEGERLSFTVSGVDSDGDALDYSAQNLPSGATFDPLQRLFSWTPSFEASTNTRVYPVTFTVSDGSAEDSETITLNVTNVNRAPVLDAIGTQVITEGDSVNLVVNASDPDNNPLTYSASGLPAGAVFTAETFSFNWIPGNEQSGSYQVKFVVSDGSLSDSETVTFTVNNGNEPPVFSAIGAQSVEENSPLSFVVVASDSNGDSLSYSVQGLPDGAVFDESQRRFSWTPDYTQAGSFTVVFKASDGTLSDAETVEITVTNNNRSPVVSGNPNGSAMATARYSFTPVASDPDGDPLIFSITNKPSWADFSTATGELSGTPTAAQVGTSSDILISVSDSISTMSLSPFSIEVLAYVQQDSDGDGILDHLDAFPDDNSEWLDTDGDQIGNNSDLDDDNDGIADVRDGFPLDSTQSGWVISATAGTGGYLTPEGDTAVLYGGSQGYQLTPMSGYYIHDLLVDNVSVGTVDRYEFENIGAHHTITAVFATIPTGLSYNPISSGLIGVERVDGGDDSNNLVDNKPKQNLDYQFKVVLRDSVPADQRRVFLILDQYKYEMEFDSGLLSSGADYVLTARLGPAFSHSFHFSAEDSSGNHIWRYPASGDLPGPVVSLLNGKNVVGLAAKINAYALTATEAFNDSQIYRWVPQSEISGHFELVDIGAPIATGEGYVLKNTRQSSLPNFSLYGDISEATHEFQVHSGWNLISNPYGGNVSLADIEIRLGDADPVPWLTAVADNLVVDVIYSYLGADWDNGNEFASAAGSKSAILVPWVGYWIYVNPTDQEASLIILKPLQD</sequence>
<dbReference type="InterPro" id="IPR006644">
    <property type="entry name" value="Cadg"/>
</dbReference>
<organism evidence="2 3">
    <name type="scientific">Desulfuromusa kysingii</name>
    <dbReference type="NCBI Taxonomy" id="37625"/>
    <lineage>
        <taxon>Bacteria</taxon>
        <taxon>Pseudomonadati</taxon>
        <taxon>Thermodesulfobacteriota</taxon>
        <taxon>Desulfuromonadia</taxon>
        <taxon>Desulfuromonadales</taxon>
        <taxon>Geopsychrobacteraceae</taxon>
        <taxon>Desulfuromusa</taxon>
    </lineage>
</organism>
<dbReference type="SMART" id="SM00736">
    <property type="entry name" value="CADG"/>
    <property type="match status" value="5"/>
</dbReference>
<dbReference type="InterPro" id="IPR013783">
    <property type="entry name" value="Ig-like_fold"/>
</dbReference>
<accession>A0A1H3Y7K8</accession>
<evidence type="ECO:0000313" key="2">
    <source>
        <dbReference type="EMBL" id="SEA06862.1"/>
    </source>
</evidence>
<dbReference type="OrthoDB" id="9803398at2"/>
<evidence type="ECO:0000259" key="1">
    <source>
        <dbReference type="PROSITE" id="PS50268"/>
    </source>
</evidence>